<comment type="caution">
    <text evidence="1">The sequence shown here is derived from an EMBL/GenBank/DDBJ whole genome shotgun (WGS) entry which is preliminary data.</text>
</comment>
<evidence type="ECO:0000313" key="1">
    <source>
        <dbReference type="EMBL" id="MBB6072229.1"/>
    </source>
</evidence>
<evidence type="ECO:0000313" key="2">
    <source>
        <dbReference type="Proteomes" id="UP000582837"/>
    </source>
</evidence>
<dbReference type="SUPFAM" id="SSF54523">
    <property type="entry name" value="Pili subunits"/>
    <property type="match status" value="1"/>
</dbReference>
<accession>A0A841H309</accession>
<protein>
    <submittedName>
        <fullName evidence="1">Uncharacterized protein</fullName>
    </submittedName>
</protein>
<dbReference type="InterPro" id="IPR045584">
    <property type="entry name" value="Pilin-like"/>
</dbReference>
<sequence>MCSARISEQIASRMLRRGTGIIGLLAGAAVAACGTGRGSRVSDDLGALYTRQDSVWHAGWRLYSLVGVIDRVGRTAGSLPLTLYEIRDERVSILNDPWGREFRYAPTGTAFELRSAGSDGAFDSGDDIVALARLGRAFPCELRDELQTTRYERIAPLCATGEGTTVYRLCPALNESDRPERIVPATQRDSISATGRRLVRVARAIDGYGREIGTLPETFRGPGIGHRDDRGELPDMWGTIVRYVRAGTAFELRSAGPDRIHGSADDIAVSATLGSSIPCLFRTQWGDEQCWEAPPAC</sequence>
<organism evidence="1 2">
    <name type="scientific">Longimicrobium terrae</name>
    <dbReference type="NCBI Taxonomy" id="1639882"/>
    <lineage>
        <taxon>Bacteria</taxon>
        <taxon>Pseudomonadati</taxon>
        <taxon>Gemmatimonadota</taxon>
        <taxon>Longimicrobiia</taxon>
        <taxon>Longimicrobiales</taxon>
        <taxon>Longimicrobiaceae</taxon>
        <taxon>Longimicrobium</taxon>
    </lineage>
</organism>
<dbReference type="Proteomes" id="UP000582837">
    <property type="component" value="Unassembled WGS sequence"/>
</dbReference>
<proteinExistence type="predicted"/>
<gene>
    <name evidence="1" type="ORF">HNQ61_003891</name>
</gene>
<reference evidence="1 2" key="1">
    <citation type="submission" date="2020-08" db="EMBL/GenBank/DDBJ databases">
        <title>Genomic Encyclopedia of Type Strains, Phase IV (KMG-IV): sequencing the most valuable type-strain genomes for metagenomic binning, comparative biology and taxonomic classification.</title>
        <authorList>
            <person name="Goeker M."/>
        </authorList>
    </citation>
    <scope>NUCLEOTIDE SEQUENCE [LARGE SCALE GENOMIC DNA]</scope>
    <source>
        <strain evidence="1 2">DSM 29007</strain>
    </source>
</reference>
<dbReference type="PROSITE" id="PS51257">
    <property type="entry name" value="PROKAR_LIPOPROTEIN"/>
    <property type="match status" value="1"/>
</dbReference>
<dbReference type="AlphaFoldDB" id="A0A841H309"/>
<name>A0A841H309_9BACT</name>
<dbReference type="EMBL" id="JACHIA010000013">
    <property type="protein sequence ID" value="MBB6072229.1"/>
    <property type="molecule type" value="Genomic_DNA"/>
</dbReference>
<keyword evidence="2" id="KW-1185">Reference proteome</keyword>
<dbReference type="Gene3D" id="3.30.700.10">
    <property type="entry name" value="Glycoprotein, Type 4 Pilin"/>
    <property type="match status" value="1"/>
</dbReference>